<feature type="coiled-coil region" evidence="1">
    <location>
        <begin position="56"/>
        <end position="83"/>
    </location>
</feature>
<gene>
    <name evidence="1" type="primary">ubiK</name>
    <name evidence="2" type="ORF">Ga0061063_0543</name>
</gene>
<evidence type="ECO:0000313" key="2">
    <source>
        <dbReference type="EMBL" id="CUA81699.1"/>
    </source>
</evidence>
<dbReference type="STRING" id="375574.GCA_001418035_00342"/>
<comment type="function">
    <text evidence="1">Required for efficient ubiquinone (coenzyme Q) biosynthesis. UbiK is probably an accessory factor of Ubi enzymes and facilitates ubiquinone biosynthesis by acting as an assembly factor, a targeting factor, or both.</text>
</comment>
<evidence type="ECO:0000256" key="1">
    <source>
        <dbReference type="HAMAP-Rule" id="MF_02216"/>
    </source>
</evidence>
<dbReference type="AlphaFoldDB" id="A0A0K6GSH3"/>
<dbReference type="UniPathway" id="UPA00232"/>
<dbReference type="HAMAP" id="MF_02216">
    <property type="entry name" value="UbiK"/>
    <property type="match status" value="1"/>
</dbReference>
<dbReference type="PANTHER" id="PTHR38040:SF1">
    <property type="entry name" value="UBIQUINONE BIOSYNTHESIS ACCESSORY FACTOR UBIK"/>
    <property type="match status" value="1"/>
</dbReference>
<organism evidence="2 3">
    <name type="scientific">Gulbenkiania indica</name>
    <dbReference type="NCBI Taxonomy" id="375574"/>
    <lineage>
        <taxon>Bacteria</taxon>
        <taxon>Pseudomonadati</taxon>
        <taxon>Pseudomonadota</taxon>
        <taxon>Betaproteobacteria</taxon>
        <taxon>Neisseriales</taxon>
        <taxon>Chromobacteriaceae</taxon>
        <taxon>Gulbenkiania</taxon>
    </lineage>
</organism>
<reference evidence="3" key="1">
    <citation type="submission" date="2015-08" db="EMBL/GenBank/DDBJ databases">
        <authorList>
            <person name="Varghese N."/>
        </authorList>
    </citation>
    <scope>NUCLEOTIDE SEQUENCE [LARGE SCALE GENOMIC DNA]</scope>
    <source>
        <strain evidence="3">DSM 17901</strain>
    </source>
</reference>
<name>A0A0K6GSH3_9NEIS</name>
<keyword evidence="1" id="KW-0831">Ubiquinone biosynthesis</keyword>
<sequence>MLSQKLFEEISAKISDTIAASPARDIEKNVKAMMASTFSRLDLVTREEFDVQQEVLARTREQLMLLEARLAKLEAELSPARAEELVEAQASQGHS</sequence>
<keyword evidence="1" id="KW-0175">Coiled coil</keyword>
<dbReference type="Pfam" id="PF04380">
    <property type="entry name" value="BMFP"/>
    <property type="match status" value="1"/>
</dbReference>
<dbReference type="GO" id="GO:0006744">
    <property type="term" value="P:ubiquinone biosynthetic process"/>
    <property type="evidence" value="ECO:0007669"/>
    <property type="project" value="UniProtKB-UniRule"/>
</dbReference>
<dbReference type="GO" id="GO:0005737">
    <property type="term" value="C:cytoplasm"/>
    <property type="evidence" value="ECO:0007669"/>
    <property type="project" value="UniProtKB-SubCell"/>
</dbReference>
<accession>A0A0K6GSH3</accession>
<dbReference type="OrthoDB" id="5297354at2"/>
<proteinExistence type="inferred from homology"/>
<keyword evidence="3" id="KW-1185">Reference proteome</keyword>
<protein>
    <recommendedName>
        <fullName evidence="1">Ubiquinone biosynthesis accessory factor UbiK</fullName>
    </recommendedName>
</protein>
<dbReference type="Proteomes" id="UP000243535">
    <property type="component" value="Unassembled WGS sequence"/>
</dbReference>
<comment type="pathway">
    <text evidence="1">Cofactor biosynthesis; ubiquinone biosynthesis.</text>
</comment>
<dbReference type="RefSeq" id="WP_054284455.1">
    <property type="nucleotide sequence ID" value="NZ_CYHA01000001.1"/>
</dbReference>
<keyword evidence="1" id="KW-0963">Cytoplasm</keyword>
<comment type="subcellular location">
    <subcellularLocation>
        <location evidence="1">Cytoplasm</location>
    </subcellularLocation>
</comment>
<evidence type="ECO:0000313" key="3">
    <source>
        <dbReference type="Proteomes" id="UP000243535"/>
    </source>
</evidence>
<comment type="similarity">
    <text evidence="1">Belongs to the UbiK family.</text>
</comment>
<dbReference type="InterPro" id="IPR007475">
    <property type="entry name" value="UbiK"/>
</dbReference>
<dbReference type="PANTHER" id="PTHR38040">
    <property type="entry name" value="UBIQUINONE BIOSYNTHESIS ACCESSORY FACTOR UBIK"/>
    <property type="match status" value="1"/>
</dbReference>
<dbReference type="EMBL" id="CYHA01000001">
    <property type="protein sequence ID" value="CUA81699.1"/>
    <property type="molecule type" value="Genomic_DNA"/>
</dbReference>